<evidence type="ECO:0000256" key="1">
    <source>
        <dbReference type="SAM" id="Phobius"/>
    </source>
</evidence>
<keyword evidence="1" id="KW-1133">Transmembrane helix</keyword>
<organism evidence="2 3">
    <name type="scientific">Saprolegnia parasitica (strain CBS 223.65)</name>
    <dbReference type="NCBI Taxonomy" id="695850"/>
    <lineage>
        <taxon>Eukaryota</taxon>
        <taxon>Sar</taxon>
        <taxon>Stramenopiles</taxon>
        <taxon>Oomycota</taxon>
        <taxon>Saprolegniomycetes</taxon>
        <taxon>Saprolegniales</taxon>
        <taxon>Saprolegniaceae</taxon>
        <taxon>Saprolegnia</taxon>
    </lineage>
</organism>
<dbReference type="KEGG" id="spar:SPRG_14453"/>
<keyword evidence="1" id="KW-0812">Transmembrane</keyword>
<feature type="transmembrane region" description="Helical" evidence="1">
    <location>
        <begin position="45"/>
        <end position="63"/>
    </location>
</feature>
<sequence length="130" mass="14238">MQTLASTANALLKVGVDQLEKAARSTLKAILSSALDDIFDCTTTYVGSVLVAWTVGALIIFFASRLPDVEHVETLDELLLCLLIGFSKRIMQPVDRLLLLRSPTTTTLRYNDRHLHPAMSAVHTAPSSPF</sequence>
<reference evidence="2 3" key="1">
    <citation type="journal article" date="2013" name="PLoS Genet.">
        <title>Distinctive expansion of potential virulence genes in the genome of the oomycete fish pathogen Saprolegnia parasitica.</title>
        <authorList>
            <person name="Jiang R.H."/>
            <person name="de Bruijn I."/>
            <person name="Haas B.J."/>
            <person name="Belmonte R."/>
            <person name="Lobach L."/>
            <person name="Christie J."/>
            <person name="van den Ackerveken G."/>
            <person name="Bottin A."/>
            <person name="Bulone V."/>
            <person name="Diaz-Moreno S.M."/>
            <person name="Dumas B."/>
            <person name="Fan L."/>
            <person name="Gaulin E."/>
            <person name="Govers F."/>
            <person name="Grenville-Briggs L.J."/>
            <person name="Horner N.R."/>
            <person name="Levin J.Z."/>
            <person name="Mammella M."/>
            <person name="Meijer H.J."/>
            <person name="Morris P."/>
            <person name="Nusbaum C."/>
            <person name="Oome S."/>
            <person name="Phillips A.J."/>
            <person name="van Rooyen D."/>
            <person name="Rzeszutek E."/>
            <person name="Saraiva M."/>
            <person name="Secombes C.J."/>
            <person name="Seidl M.F."/>
            <person name="Snel B."/>
            <person name="Stassen J.H."/>
            <person name="Sykes S."/>
            <person name="Tripathy S."/>
            <person name="van den Berg H."/>
            <person name="Vega-Arreguin J.C."/>
            <person name="Wawra S."/>
            <person name="Young S.K."/>
            <person name="Zeng Q."/>
            <person name="Dieguez-Uribeondo J."/>
            <person name="Russ C."/>
            <person name="Tyler B.M."/>
            <person name="van West P."/>
        </authorList>
    </citation>
    <scope>NUCLEOTIDE SEQUENCE [LARGE SCALE GENOMIC DNA]</scope>
    <source>
        <strain evidence="2 3">CBS 223.65</strain>
    </source>
</reference>
<keyword evidence="1" id="KW-0472">Membrane</keyword>
<gene>
    <name evidence="2" type="ORF">SPRG_14453</name>
</gene>
<dbReference type="AlphaFoldDB" id="A0A067BPY8"/>
<dbReference type="RefSeq" id="XP_012208987.1">
    <property type="nucleotide sequence ID" value="XM_012353597.1"/>
</dbReference>
<accession>A0A067BPY8</accession>
<dbReference type="Proteomes" id="UP000030745">
    <property type="component" value="Unassembled WGS sequence"/>
</dbReference>
<dbReference type="GeneID" id="24136258"/>
<dbReference type="OMA" id="GFSKRIM"/>
<proteinExistence type="predicted"/>
<keyword evidence="3" id="KW-1185">Reference proteome</keyword>
<dbReference type="EMBL" id="KK583316">
    <property type="protein sequence ID" value="KDO20318.1"/>
    <property type="molecule type" value="Genomic_DNA"/>
</dbReference>
<evidence type="ECO:0000313" key="3">
    <source>
        <dbReference type="Proteomes" id="UP000030745"/>
    </source>
</evidence>
<name>A0A067BPY8_SAPPC</name>
<dbReference type="VEuPathDB" id="FungiDB:SPRG_14453"/>
<evidence type="ECO:0000313" key="2">
    <source>
        <dbReference type="EMBL" id="KDO20318.1"/>
    </source>
</evidence>
<protein>
    <submittedName>
        <fullName evidence="2">Uncharacterized protein</fullName>
    </submittedName>
</protein>
<dbReference type="OrthoDB" id="10423526at2759"/>